<evidence type="ECO:0000256" key="1">
    <source>
        <dbReference type="ARBA" id="ARBA00001231"/>
    </source>
</evidence>
<dbReference type="PANTHER" id="PTHR22600:SF26">
    <property type="entry name" value="BETA-N-ACETYLHEXOSAMINIDASE"/>
    <property type="match status" value="1"/>
</dbReference>
<sequence length="332" mass="37754">PAHTGSWGKAYKDITTCTDEFYLDPSGSWEKKFAAEPGTGQLNPVLVKTYEIVEKVISEAASLFTDSWFHGGGDEPIYRCWEQDEYVQAYMKAYNATGYDLLDIFLQKELDMIRNSSKTAIIWEDPVTHIDLPIGKDVVLQSWFNPVKEAVKKGYKVIASNANFWYLDCGHGGWGGNDNGYDEQTMPEVPSEVAAVLAKHDAIFNYNPNNWGGRGSDWCRIYSYDLTYNLTEAEASNVLGGEVALWTEQVDSTTLDTRLWPRSSAAAEVLWSGRFDQNKTKRDIGEAMPRIFDWRYRLQKRGIQTEAMQPLWCGQNPHMCDITYPSFLKTKQ</sequence>
<dbReference type="Proteomes" id="UP000253551">
    <property type="component" value="Unassembled WGS sequence"/>
</dbReference>
<feature type="active site" description="Proton donor" evidence="6">
    <location>
        <position position="75"/>
    </location>
</feature>
<feature type="domain" description="Glycoside hydrolase family 20 catalytic" evidence="7">
    <location>
        <begin position="1"/>
        <end position="273"/>
    </location>
</feature>
<reference evidence="8 9" key="1">
    <citation type="journal article" date="2018" name="G3 (Bethesda)">
        <title>Phylogenetic and Phylogenomic Definition of Rhizopus Species.</title>
        <authorList>
            <person name="Gryganskyi A.P."/>
            <person name="Golan J."/>
            <person name="Dolatabadi S."/>
            <person name="Mondo S."/>
            <person name="Robb S."/>
            <person name="Idnurm A."/>
            <person name="Muszewska A."/>
            <person name="Steczkiewicz K."/>
            <person name="Masonjones S."/>
            <person name="Liao H.L."/>
            <person name="Gajdeczka M.T."/>
            <person name="Anike F."/>
            <person name="Vuek A."/>
            <person name="Anishchenko I.M."/>
            <person name="Voigt K."/>
            <person name="de Hoog G.S."/>
            <person name="Smith M.E."/>
            <person name="Heitman J."/>
            <person name="Vilgalys R."/>
            <person name="Stajich J.E."/>
        </authorList>
    </citation>
    <scope>NUCLEOTIDE SEQUENCE [LARGE SCALE GENOMIC DNA]</scope>
    <source>
        <strain evidence="8 9">LSU 92-RS-03</strain>
    </source>
</reference>
<accession>A0A367IRA7</accession>
<dbReference type="Gene3D" id="3.20.20.80">
    <property type="entry name" value="Glycosidases"/>
    <property type="match status" value="1"/>
</dbReference>
<dbReference type="PANTHER" id="PTHR22600">
    <property type="entry name" value="BETA-HEXOSAMINIDASE"/>
    <property type="match status" value="1"/>
</dbReference>
<dbReference type="GO" id="GO:0016020">
    <property type="term" value="C:membrane"/>
    <property type="evidence" value="ECO:0007669"/>
    <property type="project" value="TreeGrafter"/>
</dbReference>
<dbReference type="GO" id="GO:0004563">
    <property type="term" value="F:beta-N-acetylhexosaminidase activity"/>
    <property type="evidence" value="ECO:0007669"/>
    <property type="project" value="UniProtKB-EC"/>
</dbReference>
<feature type="non-terminal residue" evidence="8">
    <location>
        <position position="1"/>
    </location>
</feature>
<dbReference type="Pfam" id="PF00728">
    <property type="entry name" value="Glyco_hydro_20"/>
    <property type="match status" value="1"/>
</dbReference>
<comment type="catalytic activity">
    <reaction evidence="1">
        <text>Hydrolysis of terminal non-reducing N-acetyl-D-hexosamine residues in N-acetyl-beta-D-hexosaminides.</text>
        <dbReference type="EC" id="3.2.1.52"/>
    </reaction>
</comment>
<evidence type="ECO:0000256" key="6">
    <source>
        <dbReference type="PIRSR" id="PIRSR625705-1"/>
    </source>
</evidence>
<keyword evidence="5" id="KW-0378">Hydrolase</keyword>
<evidence type="ECO:0000256" key="4">
    <source>
        <dbReference type="ARBA" id="ARBA00022729"/>
    </source>
</evidence>
<dbReference type="EC" id="3.2.1.52" evidence="3"/>
<evidence type="ECO:0000256" key="3">
    <source>
        <dbReference type="ARBA" id="ARBA00012663"/>
    </source>
</evidence>
<comment type="caution">
    <text evidence="8">The sequence shown here is derived from an EMBL/GenBank/DDBJ whole genome shotgun (WGS) entry which is preliminary data.</text>
</comment>
<dbReference type="GO" id="GO:0005975">
    <property type="term" value="P:carbohydrate metabolic process"/>
    <property type="evidence" value="ECO:0007669"/>
    <property type="project" value="InterPro"/>
</dbReference>
<dbReference type="EMBL" id="PJQM01006119">
    <property type="protein sequence ID" value="RCH80217.1"/>
    <property type="molecule type" value="Genomic_DNA"/>
</dbReference>
<dbReference type="STRING" id="4846.A0A367IRA7"/>
<gene>
    <name evidence="8" type="ORF">CU098_001819</name>
</gene>
<dbReference type="AlphaFoldDB" id="A0A367IRA7"/>
<organism evidence="8 9">
    <name type="scientific">Rhizopus stolonifer</name>
    <name type="common">Rhizopus nigricans</name>
    <dbReference type="NCBI Taxonomy" id="4846"/>
    <lineage>
        <taxon>Eukaryota</taxon>
        <taxon>Fungi</taxon>
        <taxon>Fungi incertae sedis</taxon>
        <taxon>Mucoromycota</taxon>
        <taxon>Mucoromycotina</taxon>
        <taxon>Mucoromycetes</taxon>
        <taxon>Mucorales</taxon>
        <taxon>Mucorineae</taxon>
        <taxon>Rhizopodaceae</taxon>
        <taxon>Rhizopus</taxon>
    </lineage>
</organism>
<dbReference type="InterPro" id="IPR017853">
    <property type="entry name" value="GH"/>
</dbReference>
<keyword evidence="4" id="KW-0732">Signal</keyword>
<dbReference type="InterPro" id="IPR015883">
    <property type="entry name" value="Glyco_hydro_20_cat"/>
</dbReference>
<dbReference type="OrthoDB" id="428480at2759"/>
<dbReference type="GO" id="GO:0030203">
    <property type="term" value="P:glycosaminoglycan metabolic process"/>
    <property type="evidence" value="ECO:0007669"/>
    <property type="project" value="TreeGrafter"/>
</dbReference>
<dbReference type="SUPFAM" id="SSF51445">
    <property type="entry name" value="(Trans)glycosidases"/>
    <property type="match status" value="1"/>
</dbReference>
<keyword evidence="9" id="KW-1185">Reference proteome</keyword>
<evidence type="ECO:0000259" key="7">
    <source>
        <dbReference type="Pfam" id="PF00728"/>
    </source>
</evidence>
<evidence type="ECO:0000313" key="9">
    <source>
        <dbReference type="Proteomes" id="UP000253551"/>
    </source>
</evidence>
<name>A0A367IRA7_RHIST</name>
<dbReference type="PRINTS" id="PR00738">
    <property type="entry name" value="GLHYDRLASE20"/>
</dbReference>
<protein>
    <recommendedName>
        <fullName evidence="3">beta-N-acetylhexosaminidase</fullName>
        <ecNumber evidence="3">3.2.1.52</ecNumber>
    </recommendedName>
</protein>
<dbReference type="InterPro" id="IPR025705">
    <property type="entry name" value="Beta_hexosaminidase_sua/sub"/>
</dbReference>
<evidence type="ECO:0000256" key="2">
    <source>
        <dbReference type="ARBA" id="ARBA00006285"/>
    </source>
</evidence>
<evidence type="ECO:0000256" key="5">
    <source>
        <dbReference type="ARBA" id="ARBA00022801"/>
    </source>
</evidence>
<comment type="similarity">
    <text evidence="2">Belongs to the glycosyl hydrolase 20 family.</text>
</comment>
<proteinExistence type="inferred from homology"/>
<evidence type="ECO:0000313" key="8">
    <source>
        <dbReference type="EMBL" id="RCH80217.1"/>
    </source>
</evidence>